<feature type="transmembrane region" description="Helical" evidence="1">
    <location>
        <begin position="74"/>
        <end position="90"/>
    </location>
</feature>
<dbReference type="EMBL" id="DVFU01000007">
    <property type="protein sequence ID" value="HIQ64145.1"/>
    <property type="molecule type" value="Genomic_DNA"/>
</dbReference>
<organism evidence="2 3">
    <name type="scientific">Candidatus Faecenecus gallistercoris</name>
    <dbReference type="NCBI Taxonomy" id="2840793"/>
    <lineage>
        <taxon>Bacteria</taxon>
        <taxon>Bacillati</taxon>
        <taxon>Bacillota</taxon>
        <taxon>Bacillota incertae sedis</taxon>
        <taxon>Candidatus Faecenecus</taxon>
    </lineage>
</organism>
<reference evidence="2" key="2">
    <citation type="journal article" date="2021" name="PeerJ">
        <title>Extensive microbial diversity within the chicken gut microbiome revealed by metagenomics and culture.</title>
        <authorList>
            <person name="Gilroy R."/>
            <person name="Ravi A."/>
            <person name="Getino M."/>
            <person name="Pursley I."/>
            <person name="Horton D.L."/>
            <person name="Alikhan N.F."/>
            <person name="Baker D."/>
            <person name="Gharbi K."/>
            <person name="Hall N."/>
            <person name="Watson M."/>
            <person name="Adriaenssens E.M."/>
            <person name="Foster-Nyarko E."/>
            <person name="Jarju S."/>
            <person name="Secka A."/>
            <person name="Antonio M."/>
            <person name="Oren A."/>
            <person name="Chaudhuri R.R."/>
            <person name="La Ragione R."/>
            <person name="Hildebrand F."/>
            <person name="Pallen M.J."/>
        </authorList>
    </citation>
    <scope>NUCLEOTIDE SEQUENCE</scope>
    <source>
        <strain evidence="2">CHK165-10780</strain>
    </source>
</reference>
<dbReference type="AlphaFoldDB" id="A0A9D1CJU1"/>
<gene>
    <name evidence="2" type="ORF">IAC85_00220</name>
</gene>
<evidence type="ECO:0000313" key="3">
    <source>
        <dbReference type="Proteomes" id="UP000886725"/>
    </source>
</evidence>
<accession>A0A9D1CJU1</accession>
<feature type="transmembrane region" description="Helical" evidence="1">
    <location>
        <begin position="96"/>
        <end position="116"/>
    </location>
</feature>
<feature type="transmembrane region" description="Helical" evidence="1">
    <location>
        <begin position="5"/>
        <end position="27"/>
    </location>
</feature>
<reference evidence="2" key="1">
    <citation type="submission" date="2020-10" db="EMBL/GenBank/DDBJ databases">
        <authorList>
            <person name="Gilroy R."/>
        </authorList>
    </citation>
    <scope>NUCLEOTIDE SEQUENCE</scope>
    <source>
        <strain evidence="2">CHK165-10780</strain>
    </source>
</reference>
<keyword evidence="1" id="KW-0472">Membrane</keyword>
<name>A0A9D1CJU1_9FIRM</name>
<feature type="transmembrane region" description="Helical" evidence="1">
    <location>
        <begin position="33"/>
        <end position="53"/>
    </location>
</feature>
<evidence type="ECO:0000313" key="2">
    <source>
        <dbReference type="EMBL" id="HIQ64145.1"/>
    </source>
</evidence>
<keyword evidence="1" id="KW-1133">Transmembrane helix</keyword>
<evidence type="ECO:0000256" key="1">
    <source>
        <dbReference type="SAM" id="Phobius"/>
    </source>
</evidence>
<dbReference type="Proteomes" id="UP000886725">
    <property type="component" value="Unassembled WGS sequence"/>
</dbReference>
<proteinExistence type="predicted"/>
<protein>
    <submittedName>
        <fullName evidence="2">Uncharacterized protein</fullName>
    </submittedName>
</protein>
<sequence>MKSKIFSSSIVSYLIWYFVGIITVLLISTIVPLIPFFVTNIFLFIPVDLILLWELVRVPVEKKQDALFMKYKNAFILWSSLLYVLVYFVLNLDHLHLILDIIAHIILAIVIIRSKFAVMESTIQKNIQEYFNESKK</sequence>
<keyword evidence="1" id="KW-0812">Transmembrane</keyword>
<comment type="caution">
    <text evidence="2">The sequence shown here is derived from an EMBL/GenBank/DDBJ whole genome shotgun (WGS) entry which is preliminary data.</text>
</comment>